<dbReference type="AlphaFoldDB" id="D2SDN3"/>
<feature type="domain" description="Rhodanese" evidence="4">
    <location>
        <begin position="217"/>
        <end position="329"/>
    </location>
</feature>
<dbReference type="PROSITE" id="PS50206">
    <property type="entry name" value="RHODANESE_3"/>
    <property type="match status" value="2"/>
</dbReference>
<sequence length="335" mass="35212">MQSFHLGQPIEQIEPDSDRCFPAQGPLAYGFVDHVVSRAATLPGGRARSAGPEGGGGRRVAAVVPPVVDPSWLRAHRSEVVLADVRWYLDGRSGRAAYDAGHLPGAVFVDLDRWLAAPADPGAGRHPLPEPEIFAEGMAGLGIGDLDTVVAYDDAGGVVAARLVWMLRATGHEAALLDGGVAAWDGPLEQAAPEPVPAVFTARPWPAERLAGVEDVLDPAAVVIDARDPDRYRGDREPVDPRAGHVPGAVNVPARANLDGSGRFRPVEELRRTFAAAGVTADSDVVSYCGSGVTACHDLLALELAGLPQGRLYAGSWSQYSADPERPMAVGDRPS</sequence>
<name>D2SDN3_GEOOG</name>
<evidence type="ECO:0000256" key="2">
    <source>
        <dbReference type="ARBA" id="ARBA00022737"/>
    </source>
</evidence>
<dbReference type="Gene3D" id="3.40.250.10">
    <property type="entry name" value="Rhodanese-like domain"/>
    <property type="match status" value="2"/>
</dbReference>
<dbReference type="SMART" id="SM00450">
    <property type="entry name" value="RHOD"/>
    <property type="match status" value="2"/>
</dbReference>
<dbReference type="Pfam" id="PF00581">
    <property type="entry name" value="Rhodanese"/>
    <property type="match status" value="2"/>
</dbReference>
<dbReference type="InterPro" id="IPR001763">
    <property type="entry name" value="Rhodanese-like_dom"/>
</dbReference>
<dbReference type="PANTHER" id="PTHR11364">
    <property type="entry name" value="THIOSULFATE SULFERTANSFERASE"/>
    <property type="match status" value="1"/>
</dbReference>
<keyword evidence="1" id="KW-0808">Transferase</keyword>
<dbReference type="PANTHER" id="PTHR11364:SF27">
    <property type="entry name" value="SULFURTRANSFERASE"/>
    <property type="match status" value="1"/>
</dbReference>
<dbReference type="EMBL" id="CP001867">
    <property type="protein sequence ID" value="ADB74486.1"/>
    <property type="molecule type" value="Genomic_DNA"/>
</dbReference>
<dbReference type="PROSITE" id="PS00380">
    <property type="entry name" value="RHODANESE_1"/>
    <property type="match status" value="1"/>
</dbReference>
<dbReference type="KEGG" id="gob:Gobs_1776"/>
<reference evidence="5 6" key="1">
    <citation type="journal article" date="2010" name="Stand. Genomic Sci.">
        <title>Complete genome sequence of Geodermatophilus obscurus type strain (G-20).</title>
        <authorList>
            <person name="Ivanova N."/>
            <person name="Sikorski J."/>
            <person name="Jando M."/>
            <person name="Munk C."/>
            <person name="Lapidus A."/>
            <person name="Glavina Del Rio T."/>
            <person name="Copeland A."/>
            <person name="Tice H."/>
            <person name="Cheng J.-F."/>
            <person name="Lucas S."/>
            <person name="Chen F."/>
            <person name="Nolan M."/>
            <person name="Bruce D."/>
            <person name="Goodwin L."/>
            <person name="Pitluck S."/>
            <person name="Mavromatis K."/>
            <person name="Mikhailova N."/>
            <person name="Pati A."/>
            <person name="Chen A."/>
            <person name="Palaniappan K."/>
            <person name="Land M."/>
            <person name="Hauser L."/>
            <person name="Chang Y.-J."/>
            <person name="Jeffries C.D."/>
            <person name="Meincke L."/>
            <person name="Brettin T."/>
            <person name="Detter J.C."/>
            <person name="Detter J.C."/>
            <person name="Rohde M."/>
            <person name="Goeker M."/>
            <person name="Bristow J."/>
            <person name="Eisen J.A."/>
            <person name="Markowitz V."/>
            <person name="Hugenholtz P."/>
            <person name="Kyrpides N.C."/>
            <person name="Klenk H.-P."/>
        </authorList>
    </citation>
    <scope>NUCLEOTIDE SEQUENCE [LARGE SCALE GENOMIC DNA]</scope>
    <source>
        <strain evidence="6">ATCC 25078 / DSM 43160 / JCM 3152 / KCC A-0152 / KCTC 9177 / NBRC 13315 / NRRL B-3577 / G-20</strain>
    </source>
</reference>
<organism evidence="5 6">
    <name type="scientific">Geodermatophilus obscurus (strain ATCC 25078 / DSM 43160 / JCM 3152 / CCUG 61914 / KCC A-0152 / KCTC 9177 / NBRC 13315 / NRRL B-3577 / G-20)</name>
    <dbReference type="NCBI Taxonomy" id="526225"/>
    <lineage>
        <taxon>Bacteria</taxon>
        <taxon>Bacillati</taxon>
        <taxon>Actinomycetota</taxon>
        <taxon>Actinomycetes</taxon>
        <taxon>Geodermatophilales</taxon>
        <taxon>Geodermatophilaceae</taxon>
        <taxon>Geodermatophilus</taxon>
    </lineage>
</organism>
<feature type="region of interest" description="Disordered" evidence="3">
    <location>
        <begin position="231"/>
        <end position="252"/>
    </location>
</feature>
<dbReference type="eggNOG" id="COG2897">
    <property type="taxonomic scope" value="Bacteria"/>
</dbReference>
<dbReference type="HOGENOM" id="CLU_031618_0_0_11"/>
<evidence type="ECO:0000313" key="6">
    <source>
        <dbReference type="Proteomes" id="UP000001382"/>
    </source>
</evidence>
<proteinExistence type="predicted"/>
<protein>
    <submittedName>
        <fullName evidence="5">Rhodanese domain protein</fullName>
    </submittedName>
</protein>
<evidence type="ECO:0000256" key="1">
    <source>
        <dbReference type="ARBA" id="ARBA00022679"/>
    </source>
</evidence>
<dbReference type="Proteomes" id="UP000001382">
    <property type="component" value="Chromosome"/>
</dbReference>
<dbReference type="InterPro" id="IPR036873">
    <property type="entry name" value="Rhodanese-like_dom_sf"/>
</dbReference>
<keyword evidence="2" id="KW-0677">Repeat</keyword>
<evidence type="ECO:0000313" key="5">
    <source>
        <dbReference type="EMBL" id="ADB74486.1"/>
    </source>
</evidence>
<reference evidence="6" key="2">
    <citation type="submission" date="2010-01" db="EMBL/GenBank/DDBJ databases">
        <title>The complete genome of Geodermatophilus obscurus DSM 43160.</title>
        <authorList>
            <consortium name="US DOE Joint Genome Institute (JGI-PGF)"/>
            <person name="Lucas S."/>
            <person name="Copeland A."/>
            <person name="Lapidus A."/>
            <person name="Glavina del Rio T."/>
            <person name="Dalin E."/>
            <person name="Tice H."/>
            <person name="Bruce D."/>
            <person name="Goodwin L."/>
            <person name="Pitluck S."/>
            <person name="Kyrpides N."/>
            <person name="Mavromatis K."/>
            <person name="Ivanova N."/>
            <person name="Munk A.C."/>
            <person name="Brettin T."/>
            <person name="Detter J.C."/>
            <person name="Han C."/>
            <person name="Larimer F."/>
            <person name="Land M."/>
            <person name="Hauser L."/>
            <person name="Markowitz V."/>
            <person name="Cheng J.-F."/>
            <person name="Hugenholtz P."/>
            <person name="Woyke T."/>
            <person name="Wu D."/>
            <person name="Jando M."/>
            <person name="Schneider S."/>
            <person name="Klenk H.-P."/>
            <person name="Eisen J.A."/>
        </authorList>
    </citation>
    <scope>NUCLEOTIDE SEQUENCE [LARGE SCALE GENOMIC DNA]</scope>
    <source>
        <strain evidence="6">ATCC 25078 / DSM 43160 / JCM 3152 / KCC A-0152 / KCTC 9177 / NBRC 13315 / NRRL B-3577 / G-20</strain>
    </source>
</reference>
<evidence type="ECO:0000259" key="4">
    <source>
        <dbReference type="PROSITE" id="PS50206"/>
    </source>
</evidence>
<dbReference type="CDD" id="cd01448">
    <property type="entry name" value="TST_Repeat_1"/>
    <property type="match status" value="1"/>
</dbReference>
<dbReference type="SUPFAM" id="SSF52821">
    <property type="entry name" value="Rhodanese/Cell cycle control phosphatase"/>
    <property type="match status" value="2"/>
</dbReference>
<accession>D2SDN3</accession>
<dbReference type="InterPro" id="IPR001307">
    <property type="entry name" value="Thiosulphate_STrfase_CS"/>
</dbReference>
<dbReference type="CDD" id="cd01449">
    <property type="entry name" value="TST_Repeat_2"/>
    <property type="match status" value="1"/>
</dbReference>
<dbReference type="InterPro" id="IPR045078">
    <property type="entry name" value="TST/MPST-like"/>
</dbReference>
<feature type="compositionally biased region" description="Basic and acidic residues" evidence="3">
    <location>
        <begin position="231"/>
        <end position="243"/>
    </location>
</feature>
<evidence type="ECO:0000256" key="3">
    <source>
        <dbReference type="SAM" id="MobiDB-lite"/>
    </source>
</evidence>
<dbReference type="GO" id="GO:0004792">
    <property type="term" value="F:thiosulfate-cyanide sulfurtransferase activity"/>
    <property type="evidence" value="ECO:0007669"/>
    <property type="project" value="InterPro"/>
</dbReference>
<keyword evidence="6" id="KW-1185">Reference proteome</keyword>
<feature type="domain" description="Rhodanese" evidence="4">
    <location>
        <begin position="76"/>
        <end position="190"/>
    </location>
</feature>
<dbReference type="STRING" id="526225.Gobs_1776"/>
<gene>
    <name evidence="5" type="ordered locus">Gobs_1776</name>
</gene>